<feature type="transmembrane region" description="Helical" evidence="1">
    <location>
        <begin position="20"/>
        <end position="48"/>
    </location>
</feature>
<dbReference type="InterPro" id="IPR052155">
    <property type="entry name" value="Biofilm_reg_signaling"/>
</dbReference>
<dbReference type="NCBIfam" id="TIGR00229">
    <property type="entry name" value="sensory_box"/>
    <property type="match status" value="1"/>
</dbReference>
<feature type="domain" description="PAS" evidence="2">
    <location>
        <begin position="180"/>
        <end position="259"/>
    </location>
</feature>
<dbReference type="InterPro" id="IPR000014">
    <property type="entry name" value="PAS"/>
</dbReference>
<dbReference type="PANTHER" id="PTHR44757">
    <property type="entry name" value="DIGUANYLATE CYCLASE DGCP"/>
    <property type="match status" value="1"/>
</dbReference>
<dbReference type="PANTHER" id="PTHR44757:SF2">
    <property type="entry name" value="BIOFILM ARCHITECTURE MAINTENANCE PROTEIN MBAA"/>
    <property type="match status" value="1"/>
</dbReference>
<dbReference type="PROSITE" id="PS50887">
    <property type="entry name" value="GGDEF"/>
    <property type="match status" value="1"/>
</dbReference>
<keyword evidence="6" id="KW-1185">Reference proteome</keyword>
<dbReference type="Pfam" id="PF00990">
    <property type="entry name" value="GGDEF"/>
    <property type="match status" value="1"/>
</dbReference>
<dbReference type="InterPro" id="IPR029787">
    <property type="entry name" value="Nucleotide_cyclase"/>
</dbReference>
<comment type="caution">
    <text evidence="5">The sequence shown here is derived from an EMBL/GenBank/DDBJ whole genome shotgun (WGS) entry which is preliminary data.</text>
</comment>
<accession>A0ABP6T1J4</accession>
<keyword evidence="1" id="KW-0472">Membrane</keyword>
<feature type="transmembrane region" description="Helical" evidence="1">
    <location>
        <begin position="117"/>
        <end position="139"/>
    </location>
</feature>
<reference evidence="6" key="1">
    <citation type="journal article" date="2019" name="Int. J. Syst. Evol. Microbiol.">
        <title>The Global Catalogue of Microorganisms (GCM) 10K type strain sequencing project: providing services to taxonomists for standard genome sequencing and annotation.</title>
        <authorList>
            <consortium name="The Broad Institute Genomics Platform"/>
            <consortium name="The Broad Institute Genome Sequencing Center for Infectious Disease"/>
            <person name="Wu L."/>
            <person name="Ma J."/>
        </authorList>
    </citation>
    <scope>NUCLEOTIDE SEQUENCE [LARGE SCALE GENOMIC DNA]</scope>
    <source>
        <strain evidence="6">JCM 9458</strain>
    </source>
</reference>
<sequence length="475" mass="50701">MGAVVRVVARRARYGAEPLVVLLVLAVLRHFGLAGHAPFWVFVVLLVAGSVLQQPEIQRRLAGGADGGRLWFRVGLRIALNTTLIYAIGWGAVLAVAHLHLLSWFVRQAGSRAWRPVAVCSATAIAIGEVAVAAGLFNYLPQPEVHGVAALVTVGTVTTSYVLGEAVRQREEAEAALRRSEELFRAVVQDGSDIITLTDADGRIVYVSPTAERITGHPPDALLGDGLWAHIHPDDQPGAVEFNARIHRHPEIEHAMEMRIRHADGLWHWHEFVVRNLIAHQGVRAIVGHHRDINDRRAAQDRIAYAATHDALTGLLNSTSLLLALDQTLADGASGGYPVGVLFLDLDGFKQVNDVRGHAAGDRVLQTISAVVRGACRERDAVGRMGGDEFAVVLNGVAHTEQAASIAGAIIDGIDAAQPTDPGVPRVGCSIGIALAEPGTSDASSLLRQADAAMYTSKRQGRNGYAVYAMTATAP</sequence>
<dbReference type="CDD" id="cd00130">
    <property type="entry name" value="PAS"/>
    <property type="match status" value="1"/>
</dbReference>
<evidence type="ECO:0008006" key="7">
    <source>
        <dbReference type="Google" id="ProtNLM"/>
    </source>
</evidence>
<dbReference type="InterPro" id="IPR035965">
    <property type="entry name" value="PAS-like_dom_sf"/>
</dbReference>
<dbReference type="CDD" id="cd01949">
    <property type="entry name" value="GGDEF"/>
    <property type="match status" value="1"/>
</dbReference>
<evidence type="ECO:0000313" key="5">
    <source>
        <dbReference type="EMBL" id="GAA3390852.1"/>
    </source>
</evidence>
<dbReference type="InterPro" id="IPR043128">
    <property type="entry name" value="Rev_trsase/Diguanyl_cyclase"/>
</dbReference>
<dbReference type="PROSITE" id="PS50112">
    <property type="entry name" value="PAS"/>
    <property type="match status" value="1"/>
</dbReference>
<gene>
    <name evidence="5" type="ORF">GCM10020369_46430</name>
</gene>
<keyword evidence="1" id="KW-1133">Transmembrane helix</keyword>
<keyword evidence="1" id="KW-0812">Transmembrane</keyword>
<feature type="domain" description="PAC" evidence="3">
    <location>
        <begin position="254"/>
        <end position="305"/>
    </location>
</feature>
<evidence type="ECO:0000259" key="4">
    <source>
        <dbReference type="PROSITE" id="PS50887"/>
    </source>
</evidence>
<feature type="domain" description="GGDEF" evidence="4">
    <location>
        <begin position="337"/>
        <end position="470"/>
    </location>
</feature>
<dbReference type="PROSITE" id="PS50113">
    <property type="entry name" value="PAC"/>
    <property type="match status" value="1"/>
</dbReference>
<dbReference type="InterPro" id="IPR013655">
    <property type="entry name" value="PAS_fold_3"/>
</dbReference>
<dbReference type="Proteomes" id="UP001501676">
    <property type="component" value="Unassembled WGS sequence"/>
</dbReference>
<dbReference type="Gene3D" id="3.30.70.270">
    <property type="match status" value="1"/>
</dbReference>
<dbReference type="SMART" id="SM00267">
    <property type="entry name" value="GGDEF"/>
    <property type="match status" value="1"/>
</dbReference>
<dbReference type="SUPFAM" id="SSF55073">
    <property type="entry name" value="Nucleotide cyclase"/>
    <property type="match status" value="1"/>
</dbReference>
<organism evidence="5 6">
    <name type="scientific">Cryptosporangium minutisporangium</name>
    <dbReference type="NCBI Taxonomy" id="113569"/>
    <lineage>
        <taxon>Bacteria</taxon>
        <taxon>Bacillati</taxon>
        <taxon>Actinomycetota</taxon>
        <taxon>Actinomycetes</taxon>
        <taxon>Cryptosporangiales</taxon>
        <taxon>Cryptosporangiaceae</taxon>
        <taxon>Cryptosporangium</taxon>
    </lineage>
</organism>
<dbReference type="SUPFAM" id="SSF55785">
    <property type="entry name" value="PYP-like sensor domain (PAS domain)"/>
    <property type="match status" value="1"/>
</dbReference>
<dbReference type="Gene3D" id="3.30.450.20">
    <property type="entry name" value="PAS domain"/>
    <property type="match status" value="1"/>
</dbReference>
<dbReference type="NCBIfam" id="TIGR00254">
    <property type="entry name" value="GGDEF"/>
    <property type="match status" value="1"/>
</dbReference>
<evidence type="ECO:0000259" key="2">
    <source>
        <dbReference type="PROSITE" id="PS50112"/>
    </source>
</evidence>
<dbReference type="InterPro" id="IPR000700">
    <property type="entry name" value="PAS-assoc_C"/>
</dbReference>
<dbReference type="InterPro" id="IPR000160">
    <property type="entry name" value="GGDEF_dom"/>
</dbReference>
<evidence type="ECO:0000259" key="3">
    <source>
        <dbReference type="PROSITE" id="PS50113"/>
    </source>
</evidence>
<name>A0ABP6T1J4_9ACTN</name>
<evidence type="ECO:0000256" key="1">
    <source>
        <dbReference type="SAM" id="Phobius"/>
    </source>
</evidence>
<proteinExistence type="predicted"/>
<evidence type="ECO:0000313" key="6">
    <source>
        <dbReference type="Proteomes" id="UP001501676"/>
    </source>
</evidence>
<feature type="transmembrane region" description="Helical" evidence="1">
    <location>
        <begin position="84"/>
        <end position="105"/>
    </location>
</feature>
<dbReference type="SMART" id="SM00091">
    <property type="entry name" value="PAS"/>
    <property type="match status" value="1"/>
</dbReference>
<dbReference type="Pfam" id="PF08447">
    <property type="entry name" value="PAS_3"/>
    <property type="match status" value="1"/>
</dbReference>
<protein>
    <recommendedName>
        <fullName evidence="7">Diguanylate cyclase</fullName>
    </recommendedName>
</protein>
<dbReference type="EMBL" id="BAAAYN010000030">
    <property type="protein sequence ID" value="GAA3390852.1"/>
    <property type="molecule type" value="Genomic_DNA"/>
</dbReference>